<dbReference type="RefSeq" id="WP_282905226.1">
    <property type="nucleotide sequence ID" value="NZ_CP124855.1"/>
</dbReference>
<protein>
    <recommendedName>
        <fullName evidence="3">GLPGLI family protein</fullName>
    </recommendedName>
</protein>
<evidence type="ECO:0008006" key="3">
    <source>
        <dbReference type="Google" id="ProtNLM"/>
    </source>
</evidence>
<accession>A0ABY8RD55</accession>
<proteinExistence type="predicted"/>
<gene>
    <name evidence="1" type="ORF">QGN23_01235</name>
</gene>
<name>A0ABY8RD55_9FLAO</name>
<evidence type="ECO:0000313" key="2">
    <source>
        <dbReference type="Proteomes" id="UP001241656"/>
    </source>
</evidence>
<dbReference type="Proteomes" id="UP001241656">
    <property type="component" value="Chromosome"/>
</dbReference>
<sequence length="211" mass="25240">MKTVINFLFFLFFLTYKCQSVTYEISIDSTNRKIHAEFNDIPKYIRADFLHNLEYIIPGQDPLRYYICNDLSKCKDAKIFEQTGFVNSQKEFWMHPPRDGEYLRLLELAPYPYLMFNKNKWKWSLEISDSWSDSKWKNWIGDITLNNTYEITNYKVKITINNITYRCTEVTAKTNSDIINTNAIFYFKKKVLIYAEYHLLNGDICKMSKVK</sequence>
<dbReference type="EMBL" id="CP124855">
    <property type="protein sequence ID" value="WHF51915.1"/>
    <property type="molecule type" value="Genomic_DNA"/>
</dbReference>
<organism evidence="1 2">
    <name type="scientific">Chryseobacterium gotjawalense</name>
    <dbReference type="NCBI Taxonomy" id="3042315"/>
    <lineage>
        <taxon>Bacteria</taxon>
        <taxon>Pseudomonadati</taxon>
        <taxon>Bacteroidota</taxon>
        <taxon>Flavobacteriia</taxon>
        <taxon>Flavobacteriales</taxon>
        <taxon>Weeksellaceae</taxon>
        <taxon>Chryseobacterium group</taxon>
        <taxon>Chryseobacterium</taxon>
    </lineage>
</organism>
<reference evidence="1 2" key="1">
    <citation type="submission" date="2023-05" db="EMBL/GenBank/DDBJ databases">
        <title>Genomic insight into Chryseobacterium sp. wdc7 isolated forest soil (Gotjawal).</title>
        <authorList>
            <person name="Park S.-J."/>
        </authorList>
    </citation>
    <scope>NUCLEOTIDE SEQUENCE [LARGE SCALE GENOMIC DNA]</scope>
    <source>
        <strain evidence="2">wdc7</strain>
    </source>
</reference>
<keyword evidence="2" id="KW-1185">Reference proteome</keyword>
<evidence type="ECO:0000313" key="1">
    <source>
        <dbReference type="EMBL" id="WHF51915.1"/>
    </source>
</evidence>